<keyword evidence="1" id="KW-0175">Coiled coil</keyword>
<name>A0A5N5NE28_9ROSI</name>
<feature type="compositionally biased region" description="Basic and acidic residues" evidence="2">
    <location>
        <begin position="111"/>
        <end position="126"/>
    </location>
</feature>
<protein>
    <recommendedName>
        <fullName evidence="6">BZIP domain-containing protein</fullName>
    </recommendedName>
</protein>
<keyword evidence="5" id="KW-1185">Reference proteome</keyword>
<feature type="signal peptide" evidence="3">
    <location>
        <begin position="1"/>
        <end position="20"/>
    </location>
</feature>
<gene>
    <name evidence="4" type="ORF">DKX38_004765</name>
</gene>
<reference evidence="5" key="1">
    <citation type="journal article" date="2019" name="Gigascience">
        <title>De novo genome assembly of the endangered Acer yangbiense, a plant species with extremely small populations endemic to Yunnan Province, China.</title>
        <authorList>
            <person name="Yang J."/>
            <person name="Wariss H.M."/>
            <person name="Tao L."/>
            <person name="Zhang R."/>
            <person name="Yun Q."/>
            <person name="Hollingsworth P."/>
            <person name="Dao Z."/>
            <person name="Luo G."/>
            <person name="Guo H."/>
            <person name="Ma Y."/>
            <person name="Sun W."/>
        </authorList>
    </citation>
    <scope>NUCLEOTIDE SEQUENCE [LARGE SCALE GENOMIC DNA]</scope>
    <source>
        <strain evidence="5">cv. br00</strain>
    </source>
</reference>
<feature type="compositionally biased region" description="Basic and acidic residues" evidence="2">
    <location>
        <begin position="194"/>
        <end position="206"/>
    </location>
</feature>
<evidence type="ECO:0000313" key="5">
    <source>
        <dbReference type="Proteomes" id="UP000326939"/>
    </source>
</evidence>
<keyword evidence="3" id="KW-0732">Signal</keyword>
<accession>A0A5N5NE28</accession>
<evidence type="ECO:0000256" key="1">
    <source>
        <dbReference type="SAM" id="Coils"/>
    </source>
</evidence>
<dbReference type="EMBL" id="VDCV01000003">
    <property type="protein sequence ID" value="KAB5564711.1"/>
    <property type="molecule type" value="Genomic_DNA"/>
</dbReference>
<dbReference type="AlphaFoldDB" id="A0A5N5NE28"/>
<evidence type="ECO:0000313" key="4">
    <source>
        <dbReference type="EMBL" id="KAB5564711.1"/>
    </source>
</evidence>
<organism evidence="4 5">
    <name type="scientific">Salix brachista</name>
    <dbReference type="NCBI Taxonomy" id="2182728"/>
    <lineage>
        <taxon>Eukaryota</taxon>
        <taxon>Viridiplantae</taxon>
        <taxon>Streptophyta</taxon>
        <taxon>Embryophyta</taxon>
        <taxon>Tracheophyta</taxon>
        <taxon>Spermatophyta</taxon>
        <taxon>Magnoliopsida</taxon>
        <taxon>eudicotyledons</taxon>
        <taxon>Gunneridae</taxon>
        <taxon>Pentapetalae</taxon>
        <taxon>rosids</taxon>
        <taxon>fabids</taxon>
        <taxon>Malpighiales</taxon>
        <taxon>Salicaceae</taxon>
        <taxon>Saliceae</taxon>
        <taxon>Salix</taxon>
    </lineage>
</organism>
<evidence type="ECO:0008006" key="6">
    <source>
        <dbReference type="Google" id="ProtNLM"/>
    </source>
</evidence>
<dbReference type="Proteomes" id="UP000326939">
    <property type="component" value="Chromosome 3"/>
</dbReference>
<sequence>MSCLLVLSHFKFYFFSPCLCCFRLTSPVLRFQFYAGTNPACLLIPLNGSDVATGNRIYRILETLVFINMSAFADEIGGDYEINKMIQQPLDMYKFLLDSPPAIPNSKLKRKAPDANRDQERKKETSAFDDEIGGGYEINKMIQQPLDMIEFFLDSPPATPDSKLKRKAPNANRDQERKKEVDRAYRQRCKEKKNKNEENLKGLTEENNKLKRENGHIKQEEERLREVVRTQNGFMKQLQDRFSQLKTQLDKQITLVDVLSKELAKCKDIDRQREVERLKHDSLLLKKTNNRDSVNIIQLEAKNTKLEQEKRSLQMIIDALCMKINQDSDHGIKEASPGYINDVDECWKL</sequence>
<comment type="caution">
    <text evidence="4">The sequence shown here is derived from an EMBL/GenBank/DDBJ whole genome shotgun (WGS) entry which is preliminary data.</text>
</comment>
<evidence type="ECO:0000256" key="3">
    <source>
        <dbReference type="SAM" id="SignalP"/>
    </source>
</evidence>
<evidence type="ECO:0000256" key="2">
    <source>
        <dbReference type="SAM" id="MobiDB-lite"/>
    </source>
</evidence>
<feature type="region of interest" description="Disordered" evidence="2">
    <location>
        <begin position="153"/>
        <end position="206"/>
    </location>
</feature>
<feature type="compositionally biased region" description="Basic and acidic residues" evidence="2">
    <location>
        <begin position="173"/>
        <end position="185"/>
    </location>
</feature>
<feature type="coiled-coil region" evidence="1">
    <location>
        <begin position="289"/>
        <end position="316"/>
    </location>
</feature>
<feature type="region of interest" description="Disordered" evidence="2">
    <location>
        <begin position="104"/>
        <end position="127"/>
    </location>
</feature>
<proteinExistence type="predicted"/>
<feature type="chain" id="PRO_5024310262" description="BZIP domain-containing protein" evidence="3">
    <location>
        <begin position="21"/>
        <end position="349"/>
    </location>
</feature>